<dbReference type="KEGG" id="peh:Spb1_37210"/>
<evidence type="ECO:0000313" key="2">
    <source>
        <dbReference type="Proteomes" id="UP000315349"/>
    </source>
</evidence>
<protein>
    <recommendedName>
        <fullName evidence="3">Cupin domain protein</fullName>
    </recommendedName>
</protein>
<evidence type="ECO:0000313" key="1">
    <source>
        <dbReference type="EMBL" id="QDV31776.1"/>
    </source>
</evidence>
<organism evidence="1 2">
    <name type="scientific">Planctopirus ephydatiae</name>
    <dbReference type="NCBI Taxonomy" id="2528019"/>
    <lineage>
        <taxon>Bacteria</taxon>
        <taxon>Pseudomonadati</taxon>
        <taxon>Planctomycetota</taxon>
        <taxon>Planctomycetia</taxon>
        <taxon>Planctomycetales</taxon>
        <taxon>Planctomycetaceae</taxon>
        <taxon>Planctopirus</taxon>
    </lineage>
</organism>
<keyword evidence="2" id="KW-1185">Reference proteome</keyword>
<proteinExistence type="predicted"/>
<evidence type="ECO:0008006" key="3">
    <source>
        <dbReference type="Google" id="ProtNLM"/>
    </source>
</evidence>
<reference evidence="1 2" key="1">
    <citation type="submission" date="2019-02" db="EMBL/GenBank/DDBJ databases">
        <title>Deep-cultivation of Planctomycetes and their phenomic and genomic characterization uncovers novel biology.</title>
        <authorList>
            <person name="Wiegand S."/>
            <person name="Jogler M."/>
            <person name="Boedeker C."/>
            <person name="Pinto D."/>
            <person name="Vollmers J."/>
            <person name="Rivas-Marin E."/>
            <person name="Kohn T."/>
            <person name="Peeters S.H."/>
            <person name="Heuer A."/>
            <person name="Rast P."/>
            <person name="Oberbeckmann S."/>
            <person name="Bunk B."/>
            <person name="Jeske O."/>
            <person name="Meyerdierks A."/>
            <person name="Storesund J.E."/>
            <person name="Kallscheuer N."/>
            <person name="Luecker S."/>
            <person name="Lage O.M."/>
            <person name="Pohl T."/>
            <person name="Merkel B.J."/>
            <person name="Hornburger P."/>
            <person name="Mueller R.-W."/>
            <person name="Bruemmer F."/>
            <person name="Labrenz M."/>
            <person name="Spormann A.M."/>
            <person name="Op den Camp H."/>
            <person name="Overmann J."/>
            <person name="Amann R."/>
            <person name="Jetten M.S.M."/>
            <person name="Mascher T."/>
            <person name="Medema M.H."/>
            <person name="Devos D.P."/>
            <person name="Kaster A.-K."/>
            <person name="Ovreas L."/>
            <person name="Rohde M."/>
            <person name="Galperin M.Y."/>
            <person name="Jogler C."/>
        </authorList>
    </citation>
    <scope>NUCLEOTIDE SEQUENCE [LARGE SCALE GENOMIC DNA]</scope>
    <source>
        <strain evidence="1 2">Spb1</strain>
    </source>
</reference>
<dbReference type="AlphaFoldDB" id="A0A518GT66"/>
<dbReference type="Proteomes" id="UP000315349">
    <property type="component" value="Chromosome"/>
</dbReference>
<gene>
    <name evidence="1" type="ORF">Spb1_37210</name>
</gene>
<accession>A0A518GT66</accession>
<dbReference type="EMBL" id="CP036299">
    <property type="protein sequence ID" value="QDV31776.1"/>
    <property type="molecule type" value="Genomic_DNA"/>
</dbReference>
<name>A0A518GT66_9PLAN</name>
<sequence>MINGLRDNDLLRMWAFFVETLGRKSWRNGCEGLGVRFRIQLSDEGTIPLLFRGMKSGKIFSENLCSHHLVLLLSGTAVINAEKLQVGRPDVGSQGSQLPGGADLFHVMSHPTGDTPCGNHHGSSVNW</sequence>